<evidence type="ECO:0000313" key="8">
    <source>
        <dbReference type="Proteomes" id="UP000029391"/>
    </source>
</evidence>
<accession>A0A091BD96</accession>
<dbReference type="InterPro" id="IPR045229">
    <property type="entry name" value="TPP_enz"/>
</dbReference>
<feature type="domain" description="Thiamine pyrophosphate enzyme central" evidence="4">
    <location>
        <begin position="224"/>
        <end position="355"/>
    </location>
</feature>
<dbReference type="GO" id="GO:0016823">
    <property type="term" value="F:hydrolase activity, acting on acid carbon-carbon bonds, in ketonic substances"/>
    <property type="evidence" value="ECO:0007669"/>
    <property type="project" value="InterPro"/>
</dbReference>
<protein>
    <recommendedName>
        <fullName evidence="9">3D-(3,5/4)-trihydroxycyclohexane-1,2-dione hydrolase</fullName>
    </recommendedName>
</protein>
<evidence type="ECO:0000259" key="5">
    <source>
        <dbReference type="Pfam" id="PF02775"/>
    </source>
</evidence>
<evidence type="ECO:0000259" key="6">
    <source>
        <dbReference type="Pfam" id="PF02776"/>
    </source>
</evidence>
<dbReference type="InterPro" id="IPR029035">
    <property type="entry name" value="DHS-like_NAD/FAD-binding_dom"/>
</dbReference>
<evidence type="ECO:0000256" key="2">
    <source>
        <dbReference type="ARBA" id="ARBA00023052"/>
    </source>
</evidence>
<dbReference type="GO" id="GO:0003984">
    <property type="term" value="F:acetolactate synthase activity"/>
    <property type="evidence" value="ECO:0007669"/>
    <property type="project" value="TreeGrafter"/>
</dbReference>
<dbReference type="InterPro" id="IPR012001">
    <property type="entry name" value="Thiamin_PyroP_enz_TPP-bd_dom"/>
</dbReference>
<dbReference type="OrthoDB" id="9785953at2"/>
<dbReference type="GO" id="GO:0009099">
    <property type="term" value="P:L-valine biosynthetic process"/>
    <property type="evidence" value="ECO:0007669"/>
    <property type="project" value="TreeGrafter"/>
</dbReference>
<dbReference type="InterPro" id="IPR011766">
    <property type="entry name" value="TPP_enzyme_TPP-bd"/>
</dbReference>
<evidence type="ECO:0000259" key="4">
    <source>
        <dbReference type="Pfam" id="PF00205"/>
    </source>
</evidence>
<dbReference type="InterPro" id="IPR030817">
    <property type="entry name" value="Myo_inos_IolD"/>
</dbReference>
<dbReference type="SUPFAM" id="SSF52518">
    <property type="entry name" value="Thiamin diphosphate-binding fold (THDP-binding)"/>
    <property type="match status" value="2"/>
</dbReference>
<evidence type="ECO:0000256" key="3">
    <source>
        <dbReference type="RuleBase" id="RU362132"/>
    </source>
</evidence>
<dbReference type="GO" id="GO:0000287">
    <property type="term" value="F:magnesium ion binding"/>
    <property type="evidence" value="ECO:0007669"/>
    <property type="project" value="InterPro"/>
</dbReference>
<dbReference type="PANTHER" id="PTHR18968">
    <property type="entry name" value="THIAMINE PYROPHOSPHATE ENZYMES"/>
    <property type="match status" value="1"/>
</dbReference>
<dbReference type="AlphaFoldDB" id="A0A091BD96"/>
<comment type="caution">
    <text evidence="7">The sequence shown here is derived from an EMBL/GenBank/DDBJ whole genome shotgun (WGS) entry which is preliminary data.</text>
</comment>
<dbReference type="GO" id="GO:0019310">
    <property type="term" value="P:inositol catabolic process"/>
    <property type="evidence" value="ECO:0007669"/>
    <property type="project" value="InterPro"/>
</dbReference>
<dbReference type="Pfam" id="PF02775">
    <property type="entry name" value="TPP_enzyme_C"/>
    <property type="match status" value="1"/>
</dbReference>
<dbReference type="Gene3D" id="3.40.50.970">
    <property type="match status" value="2"/>
</dbReference>
<dbReference type="Gene3D" id="3.40.50.1220">
    <property type="entry name" value="TPP-binding domain"/>
    <property type="match status" value="1"/>
</dbReference>
<dbReference type="InterPro" id="IPR012000">
    <property type="entry name" value="Thiamin_PyroP_enz_cen_dom"/>
</dbReference>
<dbReference type="EMBL" id="AWXU01000035">
    <property type="protein sequence ID" value="KFN49457.1"/>
    <property type="molecule type" value="Genomic_DNA"/>
</dbReference>
<dbReference type="GO" id="GO:0030976">
    <property type="term" value="F:thiamine pyrophosphate binding"/>
    <property type="evidence" value="ECO:0007669"/>
    <property type="project" value="InterPro"/>
</dbReference>
<dbReference type="eggNOG" id="COG3962">
    <property type="taxonomic scope" value="Bacteria"/>
</dbReference>
<name>A0A091BD96_9GAMM</name>
<dbReference type="RefSeq" id="WP_026816381.1">
    <property type="nucleotide sequence ID" value="NZ_AUFF01000002.1"/>
</dbReference>
<dbReference type="GO" id="GO:0009097">
    <property type="term" value="P:isoleucine biosynthetic process"/>
    <property type="evidence" value="ECO:0007669"/>
    <property type="project" value="TreeGrafter"/>
</dbReference>
<organism evidence="7 8">
    <name type="scientific">Arenimonas composti TR7-09 = DSM 18010</name>
    <dbReference type="NCBI Taxonomy" id="1121013"/>
    <lineage>
        <taxon>Bacteria</taxon>
        <taxon>Pseudomonadati</taxon>
        <taxon>Pseudomonadota</taxon>
        <taxon>Gammaproteobacteria</taxon>
        <taxon>Lysobacterales</taxon>
        <taxon>Lysobacteraceae</taxon>
        <taxon>Arenimonas</taxon>
    </lineage>
</organism>
<dbReference type="PANTHER" id="PTHR18968:SF9">
    <property type="entry name" value="3D-(3,5_4)-TRIHYDROXYCYCLOHEXANE-1,2-DIONE HYDROLASE"/>
    <property type="match status" value="1"/>
</dbReference>
<comment type="similarity">
    <text evidence="1 3">Belongs to the TPP enzyme family.</text>
</comment>
<dbReference type="Pfam" id="PF00205">
    <property type="entry name" value="TPP_enzyme_M"/>
    <property type="match status" value="1"/>
</dbReference>
<reference evidence="7 8" key="1">
    <citation type="submission" date="2013-09" db="EMBL/GenBank/DDBJ databases">
        <title>Genome sequencing of Arenimonas composti.</title>
        <authorList>
            <person name="Chen F."/>
            <person name="Wang G."/>
        </authorList>
    </citation>
    <scope>NUCLEOTIDE SEQUENCE [LARGE SCALE GENOMIC DNA]</scope>
    <source>
        <strain evidence="7 8">TR7-09</strain>
    </source>
</reference>
<feature type="domain" description="Thiamine pyrophosphate enzyme TPP-binding" evidence="5">
    <location>
        <begin position="420"/>
        <end position="571"/>
    </location>
</feature>
<evidence type="ECO:0008006" key="9">
    <source>
        <dbReference type="Google" id="ProtNLM"/>
    </source>
</evidence>
<dbReference type="SUPFAM" id="SSF52467">
    <property type="entry name" value="DHS-like NAD/FAD-binding domain"/>
    <property type="match status" value="1"/>
</dbReference>
<dbReference type="GO" id="GO:0050660">
    <property type="term" value="F:flavin adenine dinucleotide binding"/>
    <property type="evidence" value="ECO:0007669"/>
    <property type="project" value="TreeGrafter"/>
</dbReference>
<gene>
    <name evidence="7" type="ORF">P873_10820</name>
</gene>
<evidence type="ECO:0000313" key="7">
    <source>
        <dbReference type="EMBL" id="KFN49457.1"/>
    </source>
</evidence>
<keyword evidence="8" id="KW-1185">Reference proteome</keyword>
<dbReference type="Proteomes" id="UP000029391">
    <property type="component" value="Unassembled WGS sequence"/>
</dbReference>
<keyword evidence="2 3" id="KW-0786">Thiamine pyrophosphate</keyword>
<dbReference type="GO" id="GO:0005948">
    <property type="term" value="C:acetolactate synthase complex"/>
    <property type="evidence" value="ECO:0007669"/>
    <property type="project" value="TreeGrafter"/>
</dbReference>
<dbReference type="STRING" id="1121013.GCA_000426365_00959"/>
<dbReference type="Pfam" id="PF02776">
    <property type="entry name" value="TPP_enzyme_N"/>
    <property type="match status" value="1"/>
</dbReference>
<sequence>MRPEPDTIRLTAAQALVRWLCAQQVEVDGVTTNYFAGVWAIFGHGNVAALGEALQGVRDTLPTWRAHNEQAMAHAAIAYAKQMRRQRAMVCTTSIGPGATNLVTAAALAHVNRLPLLLLPGDVYASRRPDPVLQQVEAFADGTVSANDCLRPVSRYFDRIVRPEQLLDALPKAMATLRDPANCGPVTLALCQDVQAEACEYPADFFAPRLWPQRRPQPDADELAALAEALRNARRPLLIAGGGVRYAGAEAALADFASATGLPVAETQAGKGVLAWDHPRQLGSLGVTGASAANAVAAEADVVVGLGTRLQDFTTGSRTLFPQARLFQVNVQPFDAHKHGAAPVVGDAGVVLAALQARLQGWRLSDDVVAGDEVRAGEWRRAVEVATAGGAEVERPSDAQVIGAVQAAMPDDAVVVGAAGGLPGELHKLWRCARPGGYHLEYGYSCMGYEIAGGIGVKLAEPAREVVVMVGDGSYLMLNSELATSVMLGTKLVVVLLDNRGFGCIDRLQRSTGSPGFNNLLEDAAHATLPDIDFVAHARSLGAHAEKAGDLGELAAALARARTADRSSVVVIETDPRRSTEAGGWWWDVAVPEVSTHAEVLAARRDYECGQRRRRDRS</sequence>
<dbReference type="InterPro" id="IPR000399">
    <property type="entry name" value="TPP-bd_CS"/>
</dbReference>
<dbReference type="CDD" id="cd07035">
    <property type="entry name" value="TPP_PYR_POX_like"/>
    <property type="match status" value="1"/>
</dbReference>
<dbReference type="InterPro" id="IPR029061">
    <property type="entry name" value="THDP-binding"/>
</dbReference>
<feature type="domain" description="Thiamine pyrophosphate enzyme N-terminal TPP-binding" evidence="6">
    <location>
        <begin position="50"/>
        <end position="134"/>
    </location>
</feature>
<evidence type="ECO:0000256" key="1">
    <source>
        <dbReference type="ARBA" id="ARBA00007812"/>
    </source>
</evidence>
<dbReference type="NCBIfam" id="TIGR04377">
    <property type="entry name" value="myo_inos_iolD"/>
    <property type="match status" value="1"/>
</dbReference>
<dbReference type="PROSITE" id="PS00187">
    <property type="entry name" value="TPP_ENZYMES"/>
    <property type="match status" value="1"/>
</dbReference>
<proteinExistence type="inferred from homology"/>